<keyword evidence="2" id="KW-0175">Coiled coil</keyword>
<feature type="coiled-coil region" evidence="2">
    <location>
        <begin position="481"/>
        <end position="518"/>
    </location>
</feature>
<reference evidence="3 4" key="1">
    <citation type="journal article" date="2022" name="bioRxiv">
        <title>Genomics of Preaxostyla Flagellates Illuminates Evolutionary Transitions and the Path Towards Mitochondrial Loss.</title>
        <authorList>
            <person name="Novak L.V.F."/>
            <person name="Treitli S.C."/>
            <person name="Pyrih J."/>
            <person name="Halakuc P."/>
            <person name="Pipaliya S.V."/>
            <person name="Vacek V."/>
            <person name="Brzon O."/>
            <person name="Soukal P."/>
            <person name="Eme L."/>
            <person name="Dacks J.B."/>
            <person name="Karnkowska A."/>
            <person name="Elias M."/>
            <person name="Hampl V."/>
        </authorList>
    </citation>
    <scope>NUCLEOTIDE SEQUENCE [LARGE SCALE GENOMIC DNA]</scope>
    <source>
        <strain evidence="3">NAU3</strain>
        <tissue evidence="3">Gut</tissue>
    </source>
</reference>
<dbReference type="SUPFAM" id="SSF48371">
    <property type="entry name" value="ARM repeat"/>
    <property type="match status" value="1"/>
</dbReference>
<dbReference type="EMBL" id="JARBJD010000062">
    <property type="protein sequence ID" value="KAK2955798.1"/>
    <property type="molecule type" value="Genomic_DNA"/>
</dbReference>
<proteinExistence type="inferred from homology"/>
<name>A0ABQ9XWF0_9EUKA</name>
<evidence type="ECO:0000256" key="2">
    <source>
        <dbReference type="SAM" id="Coils"/>
    </source>
</evidence>
<dbReference type="Proteomes" id="UP001281761">
    <property type="component" value="Unassembled WGS sequence"/>
</dbReference>
<protein>
    <submittedName>
        <fullName evidence="3">Uncharacterized protein</fullName>
    </submittedName>
</protein>
<accession>A0ABQ9XWF0</accession>
<evidence type="ECO:0000256" key="1">
    <source>
        <dbReference type="ARBA" id="ARBA00006180"/>
    </source>
</evidence>
<evidence type="ECO:0000313" key="4">
    <source>
        <dbReference type="Proteomes" id="UP001281761"/>
    </source>
</evidence>
<dbReference type="InterPro" id="IPR016024">
    <property type="entry name" value="ARM-type_fold"/>
</dbReference>
<gene>
    <name evidence="3" type="ORF">BLNAU_9149</name>
</gene>
<organism evidence="3 4">
    <name type="scientific">Blattamonas nauphoetae</name>
    <dbReference type="NCBI Taxonomy" id="2049346"/>
    <lineage>
        <taxon>Eukaryota</taxon>
        <taxon>Metamonada</taxon>
        <taxon>Preaxostyla</taxon>
        <taxon>Oxymonadida</taxon>
        <taxon>Blattamonas</taxon>
    </lineage>
</organism>
<evidence type="ECO:0000313" key="3">
    <source>
        <dbReference type="EMBL" id="KAK2955798.1"/>
    </source>
</evidence>
<keyword evidence="4" id="KW-1185">Reference proteome</keyword>
<comment type="similarity">
    <text evidence="1">Belongs to the SAPS family.</text>
</comment>
<comment type="caution">
    <text evidence="3">The sequence shown here is derived from an EMBL/GenBank/DDBJ whole genome shotgun (WGS) entry which is preliminary data.</text>
</comment>
<dbReference type="InterPro" id="IPR007587">
    <property type="entry name" value="SAPS"/>
</dbReference>
<sequence>MYSTPPAPGLIRRNVPLPDILRAPSTHESFDSNNQTVVEYFCRQETIDNLLMLVLNAHNSNSPFDKFEIPFRVSRLFTAEQPDFRDAIQTHGLPQVFKAITSSVPIPADTAHHISLILKEFFATNTKNHIDEMTENGTMKSILNRINIHPFAHLVIDIISLLATHLSKDELVEWVNRSELVPILFDVLENSTDRRVSSSFVTINSSLITTFATHPIFLFDGDGKSQPIYSPETLNILIGHIIRQQNTDPNQRAKTLACLDVLDEMVKCSQEKDRRLAEEGFDMRTGQSKESSSRPDWMEQSILPHLKSFISLLQNPKGCGKDDREGQYLVVLLSALKLFMSLLDSTFDFETHLCSSVFIERLVALLFCPSRSSVLHSQLVFLLTSILSLPNPSIAADTEEPLIPSLKFSLLIETDFIDQIISQSNEIKLQSATVKEERDTEDKEIRIIREEYNTQTDLSDLLHDEPTLSDALPSPKPRPTLTELQDRMKAIRASRMRLKQAVKERDEKNEKRRLKEQSGLLANLIELSSIISSSVSDVQSLFNLQTTTTLNATTSSSFPPTVSFTQILENGVLGKQEWTDWMENVVKVSKENEASGTYGFVPQSEQSENFASFGGFGEGEGEQNENFDFSTLIDCFAMVHDRETEEKIMEELNEVNLRDKGGMESQSELNEEF</sequence>
<dbReference type="Pfam" id="PF04499">
    <property type="entry name" value="SAPS"/>
    <property type="match status" value="1"/>
</dbReference>